<dbReference type="PANTHER" id="PTHR43394">
    <property type="entry name" value="ATP-DEPENDENT PERMEASE MDL1, MITOCHONDRIAL"/>
    <property type="match status" value="1"/>
</dbReference>
<keyword evidence="2" id="KW-0813">Transport</keyword>
<organism evidence="11 12">
    <name type="scientific">Marvinbryantia formatexigens DSM 14469</name>
    <dbReference type="NCBI Taxonomy" id="478749"/>
    <lineage>
        <taxon>Bacteria</taxon>
        <taxon>Bacillati</taxon>
        <taxon>Bacillota</taxon>
        <taxon>Clostridia</taxon>
        <taxon>Lachnospirales</taxon>
        <taxon>Lachnospiraceae</taxon>
        <taxon>Marvinbryantia</taxon>
    </lineage>
</organism>
<keyword evidence="4" id="KW-0547">Nucleotide-binding</keyword>
<evidence type="ECO:0000256" key="6">
    <source>
        <dbReference type="ARBA" id="ARBA00022989"/>
    </source>
</evidence>
<keyword evidence="5 11" id="KW-0067">ATP-binding</keyword>
<reference evidence="11" key="1">
    <citation type="submission" date="2009-07" db="EMBL/GenBank/DDBJ databases">
        <authorList>
            <person name="Weinstock G."/>
            <person name="Sodergren E."/>
            <person name="Clifton S."/>
            <person name="Fulton L."/>
            <person name="Fulton B."/>
            <person name="Courtney L."/>
            <person name="Fronick C."/>
            <person name="Harrison M."/>
            <person name="Strong C."/>
            <person name="Farmer C."/>
            <person name="Delahaunty K."/>
            <person name="Markovic C."/>
            <person name="Hall O."/>
            <person name="Minx P."/>
            <person name="Tomlinson C."/>
            <person name="Mitreva M."/>
            <person name="Nelson J."/>
            <person name="Hou S."/>
            <person name="Wollam A."/>
            <person name="Pepin K.H."/>
            <person name="Johnson M."/>
            <person name="Bhonagiri V."/>
            <person name="Nash W.E."/>
            <person name="Warren W."/>
            <person name="Chinwalla A."/>
            <person name="Mardis E.R."/>
            <person name="Wilson R.K."/>
        </authorList>
    </citation>
    <scope>NUCLEOTIDE SEQUENCE [LARGE SCALE GENOMIC DNA]</scope>
    <source>
        <strain evidence="11">DSM 14469</strain>
    </source>
</reference>
<dbReference type="Gene3D" id="1.20.1560.10">
    <property type="entry name" value="ABC transporter type 1, transmembrane domain"/>
    <property type="match status" value="1"/>
</dbReference>
<comment type="subcellular location">
    <subcellularLocation>
        <location evidence="1">Cell membrane</location>
        <topology evidence="1">Multi-pass membrane protein</topology>
    </subcellularLocation>
</comment>
<dbReference type="AlphaFoldDB" id="C6LAH1"/>
<sequence length="593" mass="66205">MSVNSVREDEVMHDVPKTATLLRLYRYLFAYKKMLAAVALLLLVTLFITLATPLMIELAIDTYVANSDAAGLCRLAAVGLLLFLVHMVCTRCWMRMMADVTNKVLLTIRSQLYEHIQTLSFHFFDSRPTGKILARVIGDVNSLKDVLSDSVTKLLPDLLTVAGVACIMLVKSWRLALAALLTLPFLVAGMFLIQISAHKLWQIHRKKNSNLNAFIHESFSGIRIVQSFAAEPERQQDFERCAMEYRDSFIDAVRIGDTFGALVEITWGVGGFLLYFIGIRIIGADEIGIGTFLAFSTYLGMFWSPIRNLSSFYNKIVTNISAAERIFDILDTPAEITSLPGSTALPPVKGEVRFEHVSFAYPDEPDKPVLENISFTVQPGETIALVGPTGAGKTTIVSLISRFYDVTDGRICIDGFDTRHVTLESLRRQMGVMTQDTFLFTGTVRENICYGKSDATEEEMIIAAKAVNAHDFIMKMEHGYDTVISERSSQLSIGQRQLLAFARTMLSDPRILILDEATSSIDTHTELLVQSGIAAMLQNRTSFIIAHRLSTIRGASRIFYVDGKQILESGSHEELMAKKGAYYRLYQSQFECI</sequence>
<evidence type="ECO:0000256" key="5">
    <source>
        <dbReference type="ARBA" id="ARBA00022840"/>
    </source>
</evidence>
<evidence type="ECO:0000256" key="7">
    <source>
        <dbReference type="ARBA" id="ARBA00023136"/>
    </source>
</evidence>
<feature type="transmembrane region" description="Helical" evidence="8">
    <location>
        <begin position="287"/>
        <end position="306"/>
    </location>
</feature>
<dbReference type="OrthoDB" id="9762778at2"/>
<feature type="domain" description="ABC transporter" evidence="9">
    <location>
        <begin position="352"/>
        <end position="588"/>
    </location>
</feature>
<dbReference type="InterPro" id="IPR003593">
    <property type="entry name" value="AAA+_ATPase"/>
</dbReference>
<dbReference type="GO" id="GO:0015421">
    <property type="term" value="F:ABC-type oligopeptide transporter activity"/>
    <property type="evidence" value="ECO:0007669"/>
    <property type="project" value="TreeGrafter"/>
</dbReference>
<dbReference type="InterPro" id="IPR011527">
    <property type="entry name" value="ABC1_TM_dom"/>
</dbReference>
<evidence type="ECO:0000256" key="4">
    <source>
        <dbReference type="ARBA" id="ARBA00022741"/>
    </source>
</evidence>
<dbReference type="Proteomes" id="UP000005561">
    <property type="component" value="Unassembled WGS sequence"/>
</dbReference>
<dbReference type="SUPFAM" id="SSF90123">
    <property type="entry name" value="ABC transporter transmembrane region"/>
    <property type="match status" value="1"/>
</dbReference>
<keyword evidence="12" id="KW-1185">Reference proteome</keyword>
<evidence type="ECO:0000313" key="12">
    <source>
        <dbReference type="Proteomes" id="UP000005561"/>
    </source>
</evidence>
<evidence type="ECO:0000259" key="9">
    <source>
        <dbReference type="PROSITE" id="PS50893"/>
    </source>
</evidence>
<dbReference type="Gene3D" id="3.40.50.300">
    <property type="entry name" value="P-loop containing nucleotide triphosphate hydrolases"/>
    <property type="match status" value="1"/>
</dbReference>
<dbReference type="Pfam" id="PF00664">
    <property type="entry name" value="ABC_membrane"/>
    <property type="match status" value="1"/>
</dbReference>
<dbReference type="PANTHER" id="PTHR43394:SF1">
    <property type="entry name" value="ATP-BINDING CASSETTE SUB-FAMILY B MEMBER 10, MITOCHONDRIAL"/>
    <property type="match status" value="1"/>
</dbReference>
<dbReference type="InterPro" id="IPR039421">
    <property type="entry name" value="Type_1_exporter"/>
</dbReference>
<feature type="transmembrane region" description="Helical" evidence="8">
    <location>
        <begin position="76"/>
        <end position="94"/>
    </location>
</feature>
<keyword evidence="3 8" id="KW-0812">Transmembrane</keyword>
<dbReference type="EMBL" id="ACCL02000002">
    <property type="protein sequence ID" value="EET62578.1"/>
    <property type="molecule type" value="Genomic_DNA"/>
</dbReference>
<evidence type="ECO:0000313" key="11">
    <source>
        <dbReference type="EMBL" id="EET62578.1"/>
    </source>
</evidence>
<evidence type="ECO:0000256" key="2">
    <source>
        <dbReference type="ARBA" id="ARBA00022448"/>
    </source>
</evidence>
<dbReference type="SUPFAM" id="SSF52540">
    <property type="entry name" value="P-loop containing nucleoside triphosphate hydrolases"/>
    <property type="match status" value="1"/>
</dbReference>
<comment type="caution">
    <text evidence="11">The sequence shown here is derived from an EMBL/GenBank/DDBJ whole genome shotgun (WGS) entry which is preliminary data.</text>
</comment>
<dbReference type="GO" id="GO:0005524">
    <property type="term" value="F:ATP binding"/>
    <property type="evidence" value="ECO:0007669"/>
    <property type="project" value="UniProtKB-KW"/>
</dbReference>
<feature type="transmembrane region" description="Helical" evidence="8">
    <location>
        <begin position="176"/>
        <end position="197"/>
    </location>
</feature>
<evidence type="ECO:0000256" key="8">
    <source>
        <dbReference type="SAM" id="Phobius"/>
    </source>
</evidence>
<evidence type="ECO:0000259" key="10">
    <source>
        <dbReference type="PROSITE" id="PS50929"/>
    </source>
</evidence>
<dbReference type="PROSITE" id="PS50893">
    <property type="entry name" value="ABC_TRANSPORTER_2"/>
    <property type="match status" value="1"/>
</dbReference>
<feature type="transmembrane region" description="Helical" evidence="8">
    <location>
        <begin position="34"/>
        <end position="56"/>
    </location>
</feature>
<proteinExistence type="predicted"/>
<accession>C6LAH1</accession>
<dbReference type="GO" id="GO:0016887">
    <property type="term" value="F:ATP hydrolysis activity"/>
    <property type="evidence" value="ECO:0007669"/>
    <property type="project" value="InterPro"/>
</dbReference>
<dbReference type="CDD" id="cd18545">
    <property type="entry name" value="ABC_6TM_YknV_like"/>
    <property type="match status" value="1"/>
</dbReference>
<protein>
    <submittedName>
        <fullName evidence="11">ABC transporter, ATP-binding protein</fullName>
    </submittedName>
</protein>
<dbReference type="InterPro" id="IPR003439">
    <property type="entry name" value="ABC_transporter-like_ATP-bd"/>
</dbReference>
<dbReference type="eggNOG" id="COG1132">
    <property type="taxonomic scope" value="Bacteria"/>
</dbReference>
<dbReference type="InterPro" id="IPR036640">
    <property type="entry name" value="ABC1_TM_sf"/>
</dbReference>
<dbReference type="STRING" id="168384.SAMN05660368_02915"/>
<dbReference type="GO" id="GO:0005886">
    <property type="term" value="C:plasma membrane"/>
    <property type="evidence" value="ECO:0007669"/>
    <property type="project" value="UniProtKB-SubCell"/>
</dbReference>
<dbReference type="RefSeq" id="WP_006860413.1">
    <property type="nucleotide sequence ID" value="NZ_ACCL02000002.1"/>
</dbReference>
<gene>
    <name evidence="11" type="ORF">BRYFOR_05613</name>
</gene>
<feature type="domain" description="ABC transmembrane type-1" evidence="10">
    <location>
        <begin position="36"/>
        <end position="318"/>
    </location>
</feature>
<dbReference type="InterPro" id="IPR027417">
    <property type="entry name" value="P-loop_NTPase"/>
</dbReference>
<evidence type="ECO:0000256" key="3">
    <source>
        <dbReference type="ARBA" id="ARBA00022692"/>
    </source>
</evidence>
<dbReference type="Pfam" id="PF00005">
    <property type="entry name" value="ABC_tran"/>
    <property type="match status" value="1"/>
</dbReference>
<keyword evidence="7 8" id="KW-0472">Membrane</keyword>
<evidence type="ECO:0000256" key="1">
    <source>
        <dbReference type="ARBA" id="ARBA00004651"/>
    </source>
</evidence>
<name>C6LAH1_9FIRM</name>
<feature type="transmembrane region" description="Helical" evidence="8">
    <location>
        <begin position="259"/>
        <end position="281"/>
    </location>
</feature>
<keyword evidence="6 8" id="KW-1133">Transmembrane helix</keyword>
<dbReference type="FunFam" id="3.40.50.300:FF:000287">
    <property type="entry name" value="Multidrug ABC transporter ATP-binding protein"/>
    <property type="match status" value="1"/>
</dbReference>
<dbReference type="SMART" id="SM00382">
    <property type="entry name" value="AAA"/>
    <property type="match status" value="1"/>
</dbReference>
<dbReference type="PROSITE" id="PS50929">
    <property type="entry name" value="ABC_TM1F"/>
    <property type="match status" value="1"/>
</dbReference>